<keyword evidence="1" id="KW-0732">Signal</keyword>
<evidence type="ECO:0000256" key="1">
    <source>
        <dbReference type="ARBA" id="ARBA00022729"/>
    </source>
</evidence>
<feature type="compositionally biased region" description="Polar residues" evidence="2">
    <location>
        <begin position="59"/>
        <end position="68"/>
    </location>
</feature>
<evidence type="ECO:0000259" key="4">
    <source>
        <dbReference type="Pfam" id="PF11611"/>
    </source>
</evidence>
<feature type="region of interest" description="Disordered" evidence="2">
    <location>
        <begin position="1"/>
        <end position="34"/>
    </location>
</feature>
<dbReference type="InterPro" id="IPR029050">
    <property type="entry name" value="Immunoprotect_excell_Ig-like"/>
</dbReference>
<organism evidence="5 6">
    <name type="scientific">Haloactinomyces albus</name>
    <dbReference type="NCBI Taxonomy" id="1352928"/>
    <lineage>
        <taxon>Bacteria</taxon>
        <taxon>Bacillati</taxon>
        <taxon>Actinomycetota</taxon>
        <taxon>Actinomycetes</taxon>
        <taxon>Actinopolysporales</taxon>
        <taxon>Actinopolysporaceae</taxon>
        <taxon>Haloactinomyces</taxon>
    </lineage>
</organism>
<keyword evidence="3" id="KW-0472">Membrane</keyword>
<keyword evidence="6" id="KW-1185">Reference proteome</keyword>
<accession>A0AAE3ZHM6</accession>
<reference evidence="5" key="1">
    <citation type="submission" date="2023-07" db="EMBL/GenBank/DDBJ databases">
        <title>Sequencing the genomes of 1000 actinobacteria strains.</title>
        <authorList>
            <person name="Klenk H.-P."/>
        </authorList>
    </citation>
    <scope>NUCLEOTIDE SEQUENCE</scope>
    <source>
        <strain evidence="5">DSM 45977</strain>
    </source>
</reference>
<feature type="region of interest" description="Disordered" evidence="2">
    <location>
        <begin position="59"/>
        <end position="103"/>
    </location>
</feature>
<protein>
    <submittedName>
        <fullName evidence="5">Uncharacterized protein affecting Mg2+/Co2+ transport</fullName>
    </submittedName>
</protein>
<dbReference type="Proteomes" id="UP001180845">
    <property type="component" value="Unassembled WGS sequence"/>
</dbReference>
<name>A0AAE3ZHM6_9ACTN</name>
<sequence length="224" mass="24433">MSHPPQQPPQQPQYMGQQQFQQPQPAQPPQYKKRKKWPWIVGGLVLIAFIFGAANAQDNATPSAGSETANADAQAADKQEQQNPAPEENTQQDSSGVTRLDFGETHTWSGGEVITVSAPEEYTSSNQFTQAPEGKRYVALDVTITNKGDDEYNAMSTKLTVQHNGQVAQQNHMAGDSLPDVQLPPGGSTTFTSVYEIDEETGKLQVSVQPNVFASETVYFSGQF</sequence>
<feature type="compositionally biased region" description="Pro residues" evidence="2">
    <location>
        <begin position="1"/>
        <end position="11"/>
    </location>
</feature>
<dbReference type="Pfam" id="PF11611">
    <property type="entry name" value="DUF4352"/>
    <property type="match status" value="1"/>
</dbReference>
<evidence type="ECO:0000313" key="6">
    <source>
        <dbReference type="Proteomes" id="UP001180845"/>
    </source>
</evidence>
<feature type="domain" description="DUF4352" evidence="4">
    <location>
        <begin position="115"/>
        <end position="215"/>
    </location>
</feature>
<feature type="compositionally biased region" description="Polar residues" evidence="2">
    <location>
        <begin position="88"/>
        <end position="97"/>
    </location>
</feature>
<evidence type="ECO:0000313" key="5">
    <source>
        <dbReference type="EMBL" id="MDR7304215.1"/>
    </source>
</evidence>
<keyword evidence="3" id="KW-1133">Transmembrane helix</keyword>
<gene>
    <name evidence="5" type="ORF">JOF55_004396</name>
</gene>
<dbReference type="RefSeq" id="WP_310277600.1">
    <property type="nucleotide sequence ID" value="NZ_JAVDXW010000001.1"/>
</dbReference>
<proteinExistence type="predicted"/>
<dbReference type="Gene3D" id="2.60.40.1240">
    <property type="match status" value="1"/>
</dbReference>
<comment type="caution">
    <text evidence="5">The sequence shown here is derived from an EMBL/GenBank/DDBJ whole genome shotgun (WGS) entry which is preliminary data.</text>
</comment>
<feature type="transmembrane region" description="Helical" evidence="3">
    <location>
        <begin position="37"/>
        <end position="54"/>
    </location>
</feature>
<evidence type="ECO:0000256" key="2">
    <source>
        <dbReference type="SAM" id="MobiDB-lite"/>
    </source>
</evidence>
<dbReference type="InterPro" id="IPR029051">
    <property type="entry name" value="DUF4352"/>
</dbReference>
<keyword evidence="3" id="KW-0812">Transmembrane</keyword>
<dbReference type="AlphaFoldDB" id="A0AAE3ZHM6"/>
<dbReference type="EMBL" id="JAVDXW010000001">
    <property type="protein sequence ID" value="MDR7304215.1"/>
    <property type="molecule type" value="Genomic_DNA"/>
</dbReference>
<feature type="compositionally biased region" description="Low complexity" evidence="2">
    <location>
        <begin position="12"/>
        <end position="24"/>
    </location>
</feature>
<evidence type="ECO:0000256" key="3">
    <source>
        <dbReference type="SAM" id="Phobius"/>
    </source>
</evidence>